<dbReference type="Gene3D" id="3.90.226.10">
    <property type="entry name" value="2-enoyl-CoA Hydratase, Chain A, domain 1"/>
    <property type="match status" value="1"/>
</dbReference>
<sequence length="802" mass="85752">MYSATLLATGFAGLAAALPQVNLPRIGITATSVYTPPIPTTQTFYRGTGGVTITPNITAAPTGTPTADACAKVAELSASFVAASPSAAPSVPAQVGYDCLNSIPFNQTAAEELVDSILPYIDWQTTSSYLGQPPAEYAEKVQAPYDFLGTLAAIRANVSAGTYKSEYEFGWTLYRLFQLSHDGHLVYFPDTVNGLISFGRTTPLVSVSPDGTSAPRPYLYADVLASQLGNGSFTPSAIVEIDGVEATDYLEVWSQYGSLQDPDALYNNLFYSPAQVALGSSGTGTGSFSGGGRGRWPYPGPTTTLTFENGTVLETENYARLLVSFQGIRNGADVYNTYLTYGPEARDDIFKLAQSDAASSTTTIAGNSTTSATATATSTAASTTIPAPGYPSPVVRQPLNFNSGYFLEGEGFDDVAVLAVNSFVGADNQQVSFKDVNTQFIAAAKAAGKKKLIIDVSANGGGTILLGYDLFAQLFPNILPYGANRFRFHEAYDLVGQATSDIAGQFERRLDQNQTVLDLLSSTFNYRTDVDVDYENFSSWDDKTSPSPRGPLGDNYTDIIRWNVSDVLTPENSGGIYITGYGNGSTPGEQPFAAEDIIVVYDGYCASTCTIFSEFMRRQAGVKTVALGGRANTDIIQAVGGVKGTNSYPWTFILSSLLETYENANASVQESWKDTAVAKYNQLPLFRGINYVVNARDGFSNKGDTETPLQFVYEAADCRVLYTPGMVVDQSEVWRTVADSVWNGQSACVAGNVAINGTGYGKVKRGLAKRNVAQNVDVEGIWRSFTLETENGALDVDGLMLP</sequence>
<evidence type="ECO:0000313" key="4">
    <source>
        <dbReference type="Proteomes" id="UP000243723"/>
    </source>
</evidence>
<protein>
    <recommendedName>
        <fullName evidence="2">CPAF-like PDZ domain-containing protein</fullName>
    </recommendedName>
</protein>
<organism evidence="3 4">
    <name type="scientific">Elsinoe australis</name>
    <dbReference type="NCBI Taxonomy" id="40998"/>
    <lineage>
        <taxon>Eukaryota</taxon>
        <taxon>Fungi</taxon>
        <taxon>Dikarya</taxon>
        <taxon>Ascomycota</taxon>
        <taxon>Pezizomycotina</taxon>
        <taxon>Dothideomycetes</taxon>
        <taxon>Dothideomycetidae</taxon>
        <taxon>Myriangiales</taxon>
        <taxon>Elsinoaceae</taxon>
        <taxon>Elsinoe</taxon>
    </lineage>
</organism>
<dbReference type="Proteomes" id="UP000243723">
    <property type="component" value="Unassembled WGS sequence"/>
</dbReference>
<evidence type="ECO:0000313" key="3">
    <source>
        <dbReference type="EMBL" id="PSK56652.1"/>
    </source>
</evidence>
<dbReference type="OrthoDB" id="27214at2759"/>
<gene>
    <name evidence="3" type="ORF">B9Z65_6276</name>
</gene>
<dbReference type="AlphaFoldDB" id="A0A2P8A863"/>
<dbReference type="STRING" id="40998.A0A2P8A863"/>
<accession>A0A2P8A863</accession>
<dbReference type="InterPro" id="IPR052766">
    <property type="entry name" value="S41A_metabolite_peptidase"/>
</dbReference>
<name>A0A2P8A863_9PEZI</name>
<dbReference type="EMBL" id="NHZQ01000060">
    <property type="protein sequence ID" value="PSK56652.1"/>
    <property type="molecule type" value="Genomic_DNA"/>
</dbReference>
<dbReference type="PANTHER" id="PTHR37049">
    <property type="entry name" value="PEPTIDASE S41 FAMILY PROTEIN"/>
    <property type="match status" value="1"/>
</dbReference>
<reference evidence="3 4" key="1">
    <citation type="submission" date="2017-05" db="EMBL/GenBank/DDBJ databases">
        <title>Draft genome sequence of Elsinoe australis.</title>
        <authorList>
            <person name="Cheng Q."/>
        </authorList>
    </citation>
    <scope>NUCLEOTIDE SEQUENCE [LARGE SCALE GENOMIC DNA]</scope>
    <source>
        <strain evidence="3 4">NL1</strain>
    </source>
</reference>
<feature type="chain" id="PRO_5015110524" description="CPAF-like PDZ domain-containing protein" evidence="1">
    <location>
        <begin position="18"/>
        <end position="802"/>
    </location>
</feature>
<evidence type="ECO:0000256" key="1">
    <source>
        <dbReference type="SAM" id="SignalP"/>
    </source>
</evidence>
<feature type="domain" description="CPAF-like PDZ" evidence="2">
    <location>
        <begin position="197"/>
        <end position="325"/>
    </location>
</feature>
<comment type="caution">
    <text evidence="3">The sequence shown here is derived from an EMBL/GenBank/DDBJ whole genome shotgun (WGS) entry which is preliminary data.</text>
</comment>
<feature type="signal peptide" evidence="1">
    <location>
        <begin position="1"/>
        <end position="17"/>
    </location>
</feature>
<keyword evidence="4" id="KW-1185">Reference proteome</keyword>
<dbReference type="InterPro" id="IPR029045">
    <property type="entry name" value="ClpP/crotonase-like_dom_sf"/>
</dbReference>
<evidence type="ECO:0000259" key="2">
    <source>
        <dbReference type="Pfam" id="PF23658"/>
    </source>
</evidence>
<dbReference type="PANTHER" id="PTHR37049:SF4">
    <property type="entry name" value="RHODANESE DOMAIN-CONTAINING PROTEIN"/>
    <property type="match status" value="1"/>
</dbReference>
<proteinExistence type="predicted"/>
<keyword evidence="1" id="KW-0732">Signal</keyword>
<dbReference type="SUPFAM" id="SSF52096">
    <property type="entry name" value="ClpP/crotonase"/>
    <property type="match status" value="1"/>
</dbReference>
<dbReference type="InterPro" id="IPR056186">
    <property type="entry name" value="PDZ_CPAF-rel"/>
</dbReference>
<dbReference type="Pfam" id="PF23658">
    <property type="entry name" value="PDZ_CPAF_rel"/>
    <property type="match status" value="1"/>
</dbReference>